<proteinExistence type="inferred from homology"/>
<name>A0A7G5XMV4_9BACT</name>
<dbReference type="Gene3D" id="3.40.50.1820">
    <property type="entry name" value="alpha/beta hydrolase"/>
    <property type="match status" value="1"/>
</dbReference>
<keyword evidence="2 4" id="KW-0378">Hydrolase</keyword>
<reference evidence="5" key="1">
    <citation type="submission" date="2020-08" db="EMBL/GenBank/DDBJ databases">
        <title>Lacibacter sp. S13-6-6 genome sequencing.</title>
        <authorList>
            <person name="Jin L."/>
        </authorList>
    </citation>
    <scope>NUCLEOTIDE SEQUENCE [LARGE SCALE GENOMIC DNA]</scope>
    <source>
        <strain evidence="5">S13-6-6</strain>
    </source>
</reference>
<dbReference type="PANTHER" id="PTHR43194">
    <property type="entry name" value="HYDROLASE ALPHA/BETA FOLD FAMILY"/>
    <property type="match status" value="1"/>
</dbReference>
<evidence type="ECO:0000256" key="1">
    <source>
        <dbReference type="ARBA" id="ARBA00010088"/>
    </source>
</evidence>
<gene>
    <name evidence="4" type="ORF">H4075_15515</name>
</gene>
<feature type="domain" description="AB hydrolase-1" evidence="3">
    <location>
        <begin position="41"/>
        <end position="284"/>
    </location>
</feature>
<dbReference type="GO" id="GO:0006508">
    <property type="term" value="P:proteolysis"/>
    <property type="evidence" value="ECO:0007669"/>
    <property type="project" value="InterPro"/>
</dbReference>
<evidence type="ECO:0000256" key="2">
    <source>
        <dbReference type="ARBA" id="ARBA00022801"/>
    </source>
</evidence>
<dbReference type="PANTHER" id="PTHR43194:SF2">
    <property type="entry name" value="PEROXISOMAL MEMBRANE PROTEIN LPX1"/>
    <property type="match status" value="1"/>
</dbReference>
<organism evidence="4 5">
    <name type="scientific">Lacibacter sediminis</name>
    <dbReference type="NCBI Taxonomy" id="2760713"/>
    <lineage>
        <taxon>Bacteria</taxon>
        <taxon>Pseudomonadati</taxon>
        <taxon>Bacteroidota</taxon>
        <taxon>Chitinophagia</taxon>
        <taxon>Chitinophagales</taxon>
        <taxon>Chitinophagaceae</taxon>
        <taxon>Lacibacter</taxon>
    </lineage>
</organism>
<dbReference type="InterPro" id="IPR029058">
    <property type="entry name" value="AB_hydrolase_fold"/>
</dbReference>
<dbReference type="InterPro" id="IPR050228">
    <property type="entry name" value="Carboxylesterase_BioH"/>
</dbReference>
<dbReference type="Pfam" id="PF00561">
    <property type="entry name" value="Abhydrolase_1"/>
    <property type="match status" value="1"/>
</dbReference>
<dbReference type="KEGG" id="lacs:H4075_15515"/>
<comment type="similarity">
    <text evidence="1">Belongs to the peptidase S33 family.</text>
</comment>
<dbReference type="PRINTS" id="PR00793">
    <property type="entry name" value="PROAMNOPTASE"/>
</dbReference>
<keyword evidence="5" id="KW-1185">Reference proteome</keyword>
<sequence>MLQEGNLVPHTVEQDSTIPSLAANGTLFHAETFGNPQNSMLVILHGGPGSDYRYLLNCKEFASKGYFVIFFDQRGSGLSKRHNKEDFSIQLMIDDLNAVILHYRKSSSQKLFLLGHSWGAILATAYINQFPSTVNGAVFCEPGGFKWTDIEAYVKRARDIRFTSEILNDAFYLDQFITGKKDQHAILDYKIGLLAGAESSPDNPTGNESLLPFWRAGAVVNKALFELGEKQRPDWSGNLHMFAPPVLFVYSERNRAYGLDHARHVSSAYQQVQLQRIDNAGHDFLSFPSGWMQFFPVALQYLNSL</sequence>
<accession>A0A7G5XMV4</accession>
<dbReference type="EMBL" id="CP060007">
    <property type="protein sequence ID" value="QNA46807.1"/>
    <property type="molecule type" value="Genomic_DNA"/>
</dbReference>
<dbReference type="InterPro" id="IPR000073">
    <property type="entry name" value="AB_hydrolase_1"/>
</dbReference>
<evidence type="ECO:0000259" key="3">
    <source>
        <dbReference type="Pfam" id="PF00561"/>
    </source>
</evidence>
<dbReference type="Proteomes" id="UP000515344">
    <property type="component" value="Chromosome"/>
</dbReference>
<dbReference type="SUPFAM" id="SSF53474">
    <property type="entry name" value="alpha/beta-Hydrolases"/>
    <property type="match status" value="1"/>
</dbReference>
<evidence type="ECO:0000313" key="4">
    <source>
        <dbReference type="EMBL" id="QNA46807.1"/>
    </source>
</evidence>
<dbReference type="InterPro" id="IPR002410">
    <property type="entry name" value="Peptidase_S33"/>
</dbReference>
<dbReference type="GO" id="GO:0008233">
    <property type="term" value="F:peptidase activity"/>
    <property type="evidence" value="ECO:0007669"/>
    <property type="project" value="InterPro"/>
</dbReference>
<dbReference type="AlphaFoldDB" id="A0A7G5XMV4"/>
<evidence type="ECO:0000313" key="5">
    <source>
        <dbReference type="Proteomes" id="UP000515344"/>
    </source>
</evidence>
<protein>
    <submittedName>
        <fullName evidence="4">Alpha/beta hydrolase</fullName>
    </submittedName>
</protein>